<evidence type="ECO:0000256" key="2">
    <source>
        <dbReference type="SAM" id="MobiDB-lite"/>
    </source>
</evidence>
<dbReference type="PANTHER" id="PTHR12161">
    <property type="entry name" value="IST1 FAMILY MEMBER"/>
    <property type="match status" value="1"/>
</dbReference>
<feature type="region of interest" description="Disordered" evidence="2">
    <location>
        <begin position="226"/>
        <end position="341"/>
    </location>
</feature>
<evidence type="ECO:0000313" key="3">
    <source>
        <dbReference type="EMBL" id="KAA3474160.1"/>
    </source>
</evidence>
<dbReference type="PANTHER" id="PTHR12161:SF65">
    <property type="entry name" value="IST1-LIKE PROTEIN"/>
    <property type="match status" value="1"/>
</dbReference>
<proteinExistence type="inferred from homology"/>
<comment type="similarity">
    <text evidence="1">Belongs to the IST1 family.</text>
</comment>
<dbReference type="InterPro" id="IPR005061">
    <property type="entry name" value="Ist1"/>
</dbReference>
<gene>
    <name evidence="3" type="ORF">EPI10_024481</name>
</gene>
<dbReference type="Gene3D" id="1.20.1260.60">
    <property type="entry name" value="Vacuolar protein sorting-associated protein Ist1"/>
    <property type="match status" value="2"/>
</dbReference>
<evidence type="ECO:0000313" key="4">
    <source>
        <dbReference type="Proteomes" id="UP000325315"/>
    </source>
</evidence>
<dbReference type="GO" id="GO:0015031">
    <property type="term" value="P:protein transport"/>
    <property type="evidence" value="ECO:0007669"/>
    <property type="project" value="InterPro"/>
</dbReference>
<organism evidence="3 4">
    <name type="scientific">Gossypium australe</name>
    <dbReference type="NCBI Taxonomy" id="47621"/>
    <lineage>
        <taxon>Eukaryota</taxon>
        <taxon>Viridiplantae</taxon>
        <taxon>Streptophyta</taxon>
        <taxon>Embryophyta</taxon>
        <taxon>Tracheophyta</taxon>
        <taxon>Spermatophyta</taxon>
        <taxon>Magnoliopsida</taxon>
        <taxon>eudicotyledons</taxon>
        <taxon>Gunneridae</taxon>
        <taxon>Pentapetalae</taxon>
        <taxon>rosids</taxon>
        <taxon>malvids</taxon>
        <taxon>Malvales</taxon>
        <taxon>Malvaceae</taxon>
        <taxon>Malvoideae</taxon>
        <taxon>Gossypium</taxon>
    </lineage>
</organism>
<accession>A0A5B6VXX6</accession>
<feature type="compositionally biased region" description="Acidic residues" evidence="2">
    <location>
        <begin position="266"/>
        <end position="276"/>
    </location>
</feature>
<keyword evidence="4" id="KW-1185">Reference proteome</keyword>
<dbReference type="Pfam" id="PF03398">
    <property type="entry name" value="Ist1"/>
    <property type="match status" value="1"/>
</dbReference>
<evidence type="ECO:0000256" key="1">
    <source>
        <dbReference type="ARBA" id="ARBA00005536"/>
    </source>
</evidence>
<dbReference type="Proteomes" id="UP000325315">
    <property type="component" value="Unassembled WGS sequence"/>
</dbReference>
<feature type="compositionally biased region" description="Basic and acidic residues" evidence="2">
    <location>
        <begin position="316"/>
        <end position="326"/>
    </location>
</feature>
<dbReference type="OrthoDB" id="29853at2759"/>
<feature type="compositionally biased region" description="Basic and acidic residues" evidence="2">
    <location>
        <begin position="247"/>
        <end position="258"/>
    </location>
</feature>
<name>A0A5B6VXX6_9ROSI</name>
<comment type="caution">
    <text evidence="3">The sequence shown here is derived from an EMBL/GenBank/DDBJ whole genome shotgun (WGS) entry which is preliminary data.</text>
</comment>
<reference evidence="4" key="1">
    <citation type="journal article" date="2019" name="Plant Biotechnol. J.">
        <title>Genome sequencing of the Australian wild diploid species Gossypium australe highlights disease resistance and delayed gland morphogenesis.</title>
        <authorList>
            <person name="Cai Y."/>
            <person name="Cai X."/>
            <person name="Wang Q."/>
            <person name="Wang P."/>
            <person name="Zhang Y."/>
            <person name="Cai C."/>
            <person name="Xu Y."/>
            <person name="Wang K."/>
            <person name="Zhou Z."/>
            <person name="Wang C."/>
            <person name="Geng S."/>
            <person name="Li B."/>
            <person name="Dong Q."/>
            <person name="Hou Y."/>
            <person name="Wang H."/>
            <person name="Ai P."/>
            <person name="Liu Z."/>
            <person name="Yi F."/>
            <person name="Sun M."/>
            <person name="An G."/>
            <person name="Cheng J."/>
            <person name="Zhang Y."/>
            <person name="Shi Q."/>
            <person name="Xie Y."/>
            <person name="Shi X."/>
            <person name="Chang Y."/>
            <person name="Huang F."/>
            <person name="Chen Y."/>
            <person name="Hong S."/>
            <person name="Mi L."/>
            <person name="Sun Q."/>
            <person name="Zhang L."/>
            <person name="Zhou B."/>
            <person name="Peng R."/>
            <person name="Zhang X."/>
            <person name="Liu F."/>
        </authorList>
    </citation>
    <scope>NUCLEOTIDE SEQUENCE [LARGE SCALE GENOMIC DNA]</scope>
    <source>
        <strain evidence="4">cv. PA1801</strain>
    </source>
</reference>
<protein>
    <submittedName>
        <fullName evidence="3">IST1-like protein</fullName>
    </submittedName>
</protein>
<dbReference type="EMBL" id="SMMG02000005">
    <property type="protein sequence ID" value="KAA3474160.1"/>
    <property type="molecule type" value="Genomic_DNA"/>
</dbReference>
<feature type="compositionally biased region" description="Basic and acidic residues" evidence="2">
    <location>
        <begin position="277"/>
        <end position="292"/>
    </location>
</feature>
<dbReference type="InterPro" id="IPR042277">
    <property type="entry name" value="IST1-like"/>
</dbReference>
<sequence length="341" mass="38386">MGRKLDALLGRNFKASKFKTLAKLAISRIGILKNQHQVRCTHARSDVIELLNLGHHEQALLRVEHLITEQNMLKEAASTLMFASSRCGEFPELLHIRGVFSSTFGKEFVVRAIELRNNCSVNPKVIQKLSTLRPSLESKLKLLKEIATKKGITLHLEEMAVEVRNLTESANDLPVGKDMDESLSESMKARKKYRDVADAAQEAFVSAAYAAAAARAAVELSRIEPQDFDSPNNAMARSEDLELNEMEETRQTLCRERTVSSSSSDSDADLSGEESDGEKAKEEPHTQHHELSYEITQSDEVNEDESKLGYQSSKLKNTESLEEHLNSRMNKKWVSMRTRRD</sequence>
<dbReference type="AlphaFoldDB" id="A0A5B6VXX6"/>